<comment type="caution">
    <text evidence="11">The sequence shown here is derived from an EMBL/GenBank/DDBJ whole genome shotgun (WGS) entry which is preliminary data.</text>
</comment>
<dbReference type="EMBL" id="JXTC01000033">
    <property type="protein sequence ID" value="PON97193.1"/>
    <property type="molecule type" value="Genomic_DNA"/>
</dbReference>
<name>A0A2P5FHB8_TREOI</name>
<gene>
    <name evidence="11" type="ORF">TorRG33x02_069490</name>
</gene>
<evidence type="ECO:0000256" key="1">
    <source>
        <dbReference type="ARBA" id="ARBA00004928"/>
    </source>
</evidence>
<dbReference type="InterPro" id="IPR016461">
    <property type="entry name" value="COMT-like"/>
</dbReference>
<dbReference type="PROSITE" id="PS51683">
    <property type="entry name" value="SAM_OMT_II"/>
    <property type="match status" value="1"/>
</dbReference>
<keyword evidence="4" id="KW-0949">S-adenosyl-L-methionine</keyword>
<dbReference type="FunFam" id="3.40.50.150:FF:000061">
    <property type="entry name" value="Caffeic acid O-methyltransferase"/>
    <property type="match status" value="1"/>
</dbReference>
<accession>A0A2P5FHB8</accession>
<dbReference type="OrthoDB" id="1606438at2759"/>
<evidence type="ECO:0000313" key="11">
    <source>
        <dbReference type="EMBL" id="PON97193.1"/>
    </source>
</evidence>
<evidence type="ECO:0000256" key="7">
    <source>
        <dbReference type="ARBA" id="ARBA00045231"/>
    </source>
</evidence>
<dbReference type="InterPro" id="IPR036390">
    <property type="entry name" value="WH_DNA-bd_sf"/>
</dbReference>
<protein>
    <recommendedName>
        <fullName evidence="6">caffeate O-methyltransferase</fullName>
        <ecNumber evidence="6">2.1.1.68</ecNumber>
    </recommendedName>
</protein>
<evidence type="ECO:0000256" key="8">
    <source>
        <dbReference type="PIRSR" id="PIRSR005739-1"/>
    </source>
</evidence>
<keyword evidence="3 11" id="KW-0808">Transferase</keyword>
<dbReference type="Gene3D" id="1.10.10.10">
    <property type="entry name" value="Winged helix-like DNA-binding domain superfamily/Winged helix DNA-binding domain"/>
    <property type="match status" value="1"/>
</dbReference>
<dbReference type="Pfam" id="PF00891">
    <property type="entry name" value="Methyltransf_2"/>
    <property type="match status" value="1"/>
</dbReference>
<dbReference type="SUPFAM" id="SSF53335">
    <property type="entry name" value="S-adenosyl-L-methionine-dependent methyltransferases"/>
    <property type="match status" value="1"/>
</dbReference>
<keyword evidence="12" id="KW-1185">Reference proteome</keyword>
<dbReference type="InterPro" id="IPR036388">
    <property type="entry name" value="WH-like_DNA-bd_sf"/>
</dbReference>
<dbReference type="GO" id="GO:0009809">
    <property type="term" value="P:lignin biosynthetic process"/>
    <property type="evidence" value="ECO:0007669"/>
    <property type="project" value="UniProtKB-KW"/>
</dbReference>
<dbReference type="Gene3D" id="3.40.50.150">
    <property type="entry name" value="Vaccinia Virus protein VP39"/>
    <property type="match status" value="1"/>
</dbReference>
<evidence type="ECO:0000259" key="10">
    <source>
        <dbReference type="Pfam" id="PF08100"/>
    </source>
</evidence>
<dbReference type="Proteomes" id="UP000237000">
    <property type="component" value="Unassembled WGS sequence"/>
</dbReference>
<dbReference type="GO" id="GO:0032259">
    <property type="term" value="P:methylation"/>
    <property type="evidence" value="ECO:0007669"/>
    <property type="project" value="UniProtKB-KW"/>
</dbReference>
<evidence type="ECO:0000256" key="6">
    <source>
        <dbReference type="ARBA" id="ARBA00039011"/>
    </source>
</evidence>
<comment type="pathway">
    <text evidence="1">Aromatic compound metabolism; phenylpropanoid biosynthesis.</text>
</comment>
<dbReference type="EC" id="2.1.1.68" evidence="6"/>
<dbReference type="InterPro" id="IPR001077">
    <property type="entry name" value="COMT_C"/>
</dbReference>
<evidence type="ECO:0000256" key="2">
    <source>
        <dbReference type="ARBA" id="ARBA00022603"/>
    </source>
</evidence>
<dbReference type="SUPFAM" id="SSF46785">
    <property type="entry name" value="Winged helix' DNA-binding domain"/>
    <property type="match status" value="1"/>
</dbReference>
<organism evidence="11 12">
    <name type="scientific">Trema orientale</name>
    <name type="common">Charcoal tree</name>
    <name type="synonym">Celtis orientalis</name>
    <dbReference type="NCBI Taxonomy" id="63057"/>
    <lineage>
        <taxon>Eukaryota</taxon>
        <taxon>Viridiplantae</taxon>
        <taxon>Streptophyta</taxon>
        <taxon>Embryophyta</taxon>
        <taxon>Tracheophyta</taxon>
        <taxon>Spermatophyta</taxon>
        <taxon>Magnoliopsida</taxon>
        <taxon>eudicotyledons</taxon>
        <taxon>Gunneridae</taxon>
        <taxon>Pentapetalae</taxon>
        <taxon>rosids</taxon>
        <taxon>fabids</taxon>
        <taxon>Rosales</taxon>
        <taxon>Cannabaceae</taxon>
        <taxon>Trema</taxon>
    </lineage>
</organism>
<dbReference type="InterPro" id="IPR029063">
    <property type="entry name" value="SAM-dependent_MTases_sf"/>
</dbReference>
<dbReference type="STRING" id="63057.A0A2P5FHB8"/>
<reference evidence="12" key="1">
    <citation type="submission" date="2016-06" db="EMBL/GenBank/DDBJ databases">
        <title>Parallel loss of symbiosis genes in relatives of nitrogen-fixing non-legume Parasponia.</title>
        <authorList>
            <person name="Van Velzen R."/>
            <person name="Holmer R."/>
            <person name="Bu F."/>
            <person name="Rutten L."/>
            <person name="Van Zeijl A."/>
            <person name="Liu W."/>
            <person name="Santuari L."/>
            <person name="Cao Q."/>
            <person name="Sharma T."/>
            <person name="Shen D."/>
            <person name="Roswanjaya Y."/>
            <person name="Wardhani T."/>
            <person name="Kalhor M.S."/>
            <person name="Jansen J."/>
            <person name="Van den Hoogen J."/>
            <person name="Gungor B."/>
            <person name="Hartog M."/>
            <person name="Hontelez J."/>
            <person name="Verver J."/>
            <person name="Yang W.-C."/>
            <person name="Schijlen E."/>
            <person name="Repin R."/>
            <person name="Schilthuizen M."/>
            <person name="Schranz E."/>
            <person name="Heidstra R."/>
            <person name="Miyata K."/>
            <person name="Fedorova E."/>
            <person name="Kohlen W."/>
            <person name="Bisseling T."/>
            <person name="Smit S."/>
            <person name="Geurts R."/>
        </authorList>
    </citation>
    <scope>NUCLEOTIDE SEQUENCE [LARGE SCALE GENOMIC DNA]</scope>
    <source>
        <strain evidence="12">cv. RG33-2</strain>
    </source>
</reference>
<dbReference type="PIRSF" id="PIRSF005739">
    <property type="entry name" value="O-mtase"/>
    <property type="match status" value="1"/>
</dbReference>
<dbReference type="GO" id="GO:0046983">
    <property type="term" value="F:protein dimerization activity"/>
    <property type="evidence" value="ECO:0007669"/>
    <property type="project" value="InterPro"/>
</dbReference>
<keyword evidence="2 11" id="KW-0489">Methyltransferase</keyword>
<evidence type="ECO:0000256" key="3">
    <source>
        <dbReference type="ARBA" id="ARBA00022679"/>
    </source>
</evidence>
<dbReference type="InterPro" id="IPR012967">
    <property type="entry name" value="COMT_dimerisation"/>
</dbReference>
<feature type="active site" description="Proton acceptor" evidence="8">
    <location>
        <position position="294"/>
    </location>
</feature>
<dbReference type="GO" id="GO:0047763">
    <property type="term" value="F:caffeate O-methyltransferase activity"/>
    <property type="evidence" value="ECO:0007669"/>
    <property type="project" value="UniProtKB-EC"/>
</dbReference>
<dbReference type="InParanoid" id="A0A2P5FHB8"/>
<evidence type="ECO:0000313" key="12">
    <source>
        <dbReference type="Proteomes" id="UP000237000"/>
    </source>
</evidence>
<keyword evidence="5" id="KW-0438">Lignin biosynthesis</keyword>
<evidence type="ECO:0000259" key="9">
    <source>
        <dbReference type="Pfam" id="PF00891"/>
    </source>
</evidence>
<feature type="domain" description="O-methyltransferase dimerisation" evidence="10">
    <location>
        <begin position="33"/>
        <end position="129"/>
    </location>
</feature>
<dbReference type="FunFam" id="1.10.10.10:FF:000357">
    <property type="entry name" value="Caffeic acid 3-O-methyltransferase"/>
    <property type="match status" value="1"/>
</dbReference>
<comment type="function">
    <text evidence="7">Catalyzes the conversion of caffeic acid to ferulic acid and of 5-hydroxyferulic acid to sinapic acid. The resulting products may subsequently be converted to the corresponding alcohols that are incorporated into lignins.</text>
</comment>
<feature type="domain" description="O-methyltransferase C-terminal" evidence="9">
    <location>
        <begin position="167"/>
        <end position="369"/>
    </location>
</feature>
<proteinExistence type="predicted"/>
<dbReference type="PANTHER" id="PTHR11746">
    <property type="entry name" value="O-METHYLTRANSFERASE"/>
    <property type="match status" value="1"/>
</dbReference>
<sequence length="388" mass="43221">MAPSRELDNQHSKLVESKTVEEEEEESFCYAVQLVMSSVLPMSLHAAVELGVFEIIAKAGDGAKLSPDEIAAQMAANNNPDAAVMLDRVLRLLASHSVLACSVINANDHDGRSFRRVYSLAPVSKYFVTNEDGVSLRPFMALIQDKMHVYYCTRQYCCTEYYLIRSQLKDAILEGGLPFNRAHGIHAFKYTELNPKFNQLYNTAMYNVTTIVVKKILESYKGFEHLTHLVDVGGNLGITLNLIISKYPHIKAINFDLPQVIEHAPSYPGVEHVGGDMFENVPTGDAILLKSILHDWSDEPCLKILNNCYKAIPENGKVIVVEEILPVKPETKTSVKSTSQTDVLMMTKNPGGKERSQEEYLALATAAGFTGVKFESCGCNFWVLEFFK</sequence>
<evidence type="ECO:0000256" key="4">
    <source>
        <dbReference type="ARBA" id="ARBA00022691"/>
    </source>
</evidence>
<evidence type="ECO:0000256" key="5">
    <source>
        <dbReference type="ARBA" id="ARBA00022733"/>
    </source>
</evidence>
<dbReference type="Pfam" id="PF08100">
    <property type="entry name" value="Dimerisation"/>
    <property type="match status" value="1"/>
</dbReference>
<dbReference type="AlphaFoldDB" id="A0A2P5FHB8"/>